<reference evidence="7 8" key="1">
    <citation type="submission" date="2014-08" db="EMBL/GenBank/DDBJ databases">
        <title>Complete genome sequence of Corynebacterium sphenisci CECT 5990(T) (=DSM 44792(T)), isolated from healthy wild penguins.</title>
        <authorList>
            <person name="Ruckert C."/>
            <person name="Albersmeier A."/>
            <person name="Winkler A."/>
            <person name="Kalinowski J."/>
        </authorList>
    </citation>
    <scope>NUCLEOTIDE SEQUENCE [LARGE SCALE GENOMIC DNA]</scope>
    <source>
        <strain evidence="7 8">DSM 44792</strain>
    </source>
</reference>
<evidence type="ECO:0000256" key="1">
    <source>
        <dbReference type="ARBA" id="ARBA00022603"/>
    </source>
</evidence>
<dbReference type="PROSITE" id="PS51331">
    <property type="entry name" value="THYX"/>
    <property type="match status" value="1"/>
</dbReference>
<dbReference type="HAMAP" id="MF_01408">
    <property type="entry name" value="ThyX"/>
    <property type="match status" value="1"/>
</dbReference>
<dbReference type="NCBIfam" id="TIGR02170">
    <property type="entry name" value="thyX"/>
    <property type="match status" value="1"/>
</dbReference>
<gene>
    <name evidence="6" type="primary">thyX</name>
    <name evidence="7" type="ORF">CSPHI_05545</name>
</gene>
<dbReference type="GO" id="GO:0004799">
    <property type="term" value="F:thymidylate synthase activity"/>
    <property type="evidence" value="ECO:0007669"/>
    <property type="project" value="TreeGrafter"/>
</dbReference>
<feature type="binding site" description="in other chain" evidence="6">
    <location>
        <begin position="108"/>
        <end position="112"/>
    </location>
    <ligand>
        <name>dUMP</name>
        <dbReference type="ChEBI" id="CHEBI:246422"/>
        <note>ligand shared between dimeric partners</note>
    </ligand>
</feature>
<name>A0A1L7CXP9_9CORY</name>
<evidence type="ECO:0000256" key="6">
    <source>
        <dbReference type="HAMAP-Rule" id="MF_01408"/>
    </source>
</evidence>
<feature type="binding site" evidence="6">
    <location>
        <position position="199"/>
    </location>
    <ligand>
        <name>FAD</name>
        <dbReference type="ChEBI" id="CHEBI:57692"/>
        <note>ligand shared between neighboring subunits</note>
    </ligand>
</feature>
<sequence>MPEFTELSVTLVACTSFRPPADVAWRPPEHADGVGDGEALIEFAGRACYETWDRPNPRTAANDAYLRHVLEVGHTSLFEHASATLYIRGLSRSCAHELTRHRHFSFSELSQRYVPEGPSRVVAPQAIAGDPGLAELFAAAADESRATYERLLDGLEERFAEEPNALLRRKQARQAARAVLPNATETRIVVTGNYRSWRHFIGMRATEHADAEIRDLAVACLRELQGVAPDAFGDFEISRLRDGSVIASSPHAFEG</sequence>
<evidence type="ECO:0000313" key="8">
    <source>
        <dbReference type="Proteomes" id="UP000185469"/>
    </source>
</evidence>
<evidence type="ECO:0000256" key="5">
    <source>
        <dbReference type="ARBA" id="ARBA00022857"/>
    </source>
</evidence>
<comment type="catalytic activity">
    <reaction evidence="6">
        <text>dUMP + (6R)-5,10-methylene-5,6,7,8-tetrahydrofolate + NADPH + H(+) = dTMP + (6S)-5,6,7,8-tetrahydrofolate + NADP(+)</text>
        <dbReference type="Rhea" id="RHEA:29043"/>
        <dbReference type="ChEBI" id="CHEBI:15378"/>
        <dbReference type="ChEBI" id="CHEBI:15636"/>
        <dbReference type="ChEBI" id="CHEBI:57453"/>
        <dbReference type="ChEBI" id="CHEBI:57783"/>
        <dbReference type="ChEBI" id="CHEBI:58349"/>
        <dbReference type="ChEBI" id="CHEBI:63528"/>
        <dbReference type="ChEBI" id="CHEBI:246422"/>
        <dbReference type="EC" id="2.1.1.148"/>
    </reaction>
</comment>
<comment type="cofactor">
    <cofactor evidence="6">
        <name>FAD</name>
        <dbReference type="ChEBI" id="CHEBI:57692"/>
    </cofactor>
    <text evidence="6">Binds 4 FAD per tetramer. Each FAD binding site is formed by three monomers.</text>
</comment>
<evidence type="ECO:0000256" key="4">
    <source>
        <dbReference type="ARBA" id="ARBA00022827"/>
    </source>
</evidence>
<dbReference type="InterPro" id="IPR003669">
    <property type="entry name" value="Thymidylate_synthase_ThyX"/>
</dbReference>
<dbReference type="OrthoDB" id="9780625at2"/>
<dbReference type="Gene3D" id="3.30.1360.170">
    <property type="match status" value="1"/>
</dbReference>
<dbReference type="AlphaFoldDB" id="A0A1L7CXP9"/>
<dbReference type="RefSeq" id="WP_075693780.1">
    <property type="nucleotide sequence ID" value="NZ_CP009248.1"/>
</dbReference>
<comment type="function">
    <text evidence="6">Catalyzes the reductive methylation of 2'-deoxyuridine-5'-monophosphate (dUMP) to 2'-deoxythymidine-5'-monophosphate (dTMP) while utilizing 5,10-methylenetetrahydrofolate (mTHF) as the methyl donor, and NADPH and FADH(2) as the reductant.</text>
</comment>
<feature type="binding site" evidence="6">
    <location>
        <position position="108"/>
    </location>
    <ligand>
        <name>FAD</name>
        <dbReference type="ChEBI" id="CHEBI:57692"/>
        <note>ligand shared between neighboring subunits</note>
    </ligand>
</feature>
<accession>A0A1L7CXP9</accession>
<evidence type="ECO:0000256" key="2">
    <source>
        <dbReference type="ARBA" id="ARBA00022630"/>
    </source>
</evidence>
<feature type="binding site" evidence="6">
    <location>
        <position position="204"/>
    </location>
    <ligand>
        <name>dUMP</name>
        <dbReference type="ChEBI" id="CHEBI:246422"/>
        <note>ligand shared between dimeric partners</note>
    </ligand>
</feature>
<dbReference type="GO" id="GO:0006235">
    <property type="term" value="P:dTTP biosynthetic process"/>
    <property type="evidence" value="ECO:0007669"/>
    <property type="project" value="UniProtKB-UniRule"/>
</dbReference>
<keyword evidence="6" id="KW-0808">Transferase</keyword>
<dbReference type="STRING" id="1437874.CSPHI_05545"/>
<comment type="pathway">
    <text evidence="6">Pyrimidine metabolism; dTTP biosynthesis.</text>
</comment>
<dbReference type="KEGG" id="csph:CSPHI_05545"/>
<proteinExistence type="inferred from homology"/>
<dbReference type="Pfam" id="PF02511">
    <property type="entry name" value="Thy1"/>
    <property type="match status" value="1"/>
</dbReference>
<dbReference type="UniPathway" id="UPA00575"/>
<feature type="binding site" evidence="6">
    <location>
        <begin position="193"/>
        <end position="195"/>
    </location>
    <ligand>
        <name>FAD</name>
        <dbReference type="ChEBI" id="CHEBI:57692"/>
        <note>ligand shared between neighboring subunits</note>
    </ligand>
</feature>
<dbReference type="SUPFAM" id="SSF69796">
    <property type="entry name" value="Thymidylate synthase-complementing protein Thy1"/>
    <property type="match status" value="1"/>
</dbReference>
<keyword evidence="5 6" id="KW-0521">NADP</keyword>
<dbReference type="GO" id="GO:0050660">
    <property type="term" value="F:flavin adenine dinucleotide binding"/>
    <property type="evidence" value="ECO:0007669"/>
    <property type="project" value="UniProtKB-UniRule"/>
</dbReference>
<dbReference type="GO" id="GO:0032259">
    <property type="term" value="P:methylation"/>
    <property type="evidence" value="ECO:0007669"/>
    <property type="project" value="UniProtKB-KW"/>
</dbReference>
<feature type="binding site" description="in other chain" evidence="6">
    <location>
        <position position="177"/>
    </location>
    <ligand>
        <name>dUMP</name>
        <dbReference type="ChEBI" id="CHEBI:246422"/>
        <note>ligand shared between dimeric partners</note>
    </ligand>
</feature>
<dbReference type="PANTHER" id="PTHR34934:SF1">
    <property type="entry name" value="FLAVIN-DEPENDENT THYMIDYLATE SYNTHASE"/>
    <property type="match status" value="1"/>
</dbReference>
<keyword evidence="2 6" id="KW-0285">Flavoprotein</keyword>
<evidence type="ECO:0000256" key="3">
    <source>
        <dbReference type="ARBA" id="ARBA00022727"/>
    </source>
</evidence>
<protein>
    <recommendedName>
        <fullName evidence="6">Flavin-dependent thymidylate synthase</fullName>
        <shortName evidence="6">FDTS</shortName>
        <ecNumber evidence="6">2.1.1.148</ecNumber>
    </recommendedName>
    <alternativeName>
        <fullName evidence="6">FAD-dependent thymidylate synthase</fullName>
    </alternativeName>
    <alternativeName>
        <fullName evidence="6">Thymidylate synthase ThyX</fullName>
        <shortName evidence="6">TS</shortName>
        <shortName evidence="6">TSase</shortName>
    </alternativeName>
</protein>
<feature type="binding site" evidence="6">
    <location>
        <position position="76"/>
    </location>
    <ligand>
        <name>FAD</name>
        <dbReference type="ChEBI" id="CHEBI:57692"/>
        <note>ligand shared between neighboring subunits</note>
    </ligand>
</feature>
<comment type="similarity">
    <text evidence="6">Belongs to the thymidylate synthase ThyX family.</text>
</comment>
<dbReference type="InterPro" id="IPR036098">
    <property type="entry name" value="Thymidylate_synthase_ThyX_sf"/>
</dbReference>
<keyword evidence="3 6" id="KW-0545">Nucleotide biosynthesis</keyword>
<dbReference type="GO" id="GO:0006231">
    <property type="term" value="P:dTMP biosynthetic process"/>
    <property type="evidence" value="ECO:0007669"/>
    <property type="project" value="UniProtKB-UniRule"/>
</dbReference>
<dbReference type="PANTHER" id="PTHR34934">
    <property type="entry name" value="FLAVIN-DEPENDENT THYMIDYLATE SYNTHASE"/>
    <property type="match status" value="1"/>
</dbReference>
<evidence type="ECO:0000313" key="7">
    <source>
        <dbReference type="EMBL" id="APT90591.1"/>
    </source>
</evidence>
<comment type="subunit">
    <text evidence="6">Homotetramer.</text>
</comment>
<feature type="active site" description="Involved in ionization of N3 of dUMP, leading to its activation" evidence="6">
    <location>
        <position position="204"/>
    </location>
</feature>
<feature type="binding site" evidence="6">
    <location>
        <begin position="100"/>
        <end position="102"/>
    </location>
    <ligand>
        <name>FAD</name>
        <dbReference type="ChEBI" id="CHEBI:57692"/>
        <note>ligand shared between neighboring subunits</note>
    </ligand>
</feature>
<dbReference type="CDD" id="cd20175">
    <property type="entry name" value="ThyX"/>
    <property type="match status" value="1"/>
</dbReference>
<keyword evidence="4 6" id="KW-0274">FAD</keyword>
<feature type="binding site" evidence="6">
    <location>
        <begin position="97"/>
        <end position="100"/>
    </location>
    <ligand>
        <name>dUMP</name>
        <dbReference type="ChEBI" id="CHEBI:246422"/>
        <note>ligand shared between dimeric partners</note>
    </ligand>
</feature>
<dbReference type="GO" id="GO:0050797">
    <property type="term" value="F:thymidylate synthase (FAD) activity"/>
    <property type="evidence" value="ECO:0007669"/>
    <property type="project" value="UniProtKB-UniRule"/>
</dbReference>
<organism evidence="7 8">
    <name type="scientific">Corynebacterium sphenisci DSM 44792</name>
    <dbReference type="NCBI Taxonomy" id="1437874"/>
    <lineage>
        <taxon>Bacteria</taxon>
        <taxon>Bacillati</taxon>
        <taxon>Actinomycetota</taxon>
        <taxon>Actinomycetes</taxon>
        <taxon>Mycobacteriales</taxon>
        <taxon>Corynebacteriaceae</taxon>
        <taxon>Corynebacterium</taxon>
    </lineage>
</organism>
<dbReference type="Proteomes" id="UP000185469">
    <property type="component" value="Chromosome"/>
</dbReference>
<dbReference type="EMBL" id="CP009248">
    <property type="protein sequence ID" value="APT90591.1"/>
    <property type="molecule type" value="Genomic_DNA"/>
</dbReference>
<keyword evidence="8" id="KW-1185">Reference proteome</keyword>
<dbReference type="GO" id="GO:0070402">
    <property type="term" value="F:NADPH binding"/>
    <property type="evidence" value="ECO:0007669"/>
    <property type="project" value="TreeGrafter"/>
</dbReference>
<dbReference type="EC" id="2.1.1.148" evidence="6"/>
<keyword evidence="1 6" id="KW-0489">Methyltransferase</keyword>